<feature type="transmembrane region" description="Helical" evidence="1">
    <location>
        <begin position="20"/>
        <end position="39"/>
    </location>
</feature>
<gene>
    <name evidence="2" type="ORF">STAS_01944</name>
</gene>
<comment type="caution">
    <text evidence="2">The sequence shown here is derived from an EMBL/GenBank/DDBJ whole genome shotgun (WGS) entry which is preliminary data.</text>
</comment>
<dbReference type="OrthoDB" id="10581908at2759"/>
<keyword evidence="1" id="KW-0812">Transmembrane</keyword>
<proteinExistence type="predicted"/>
<protein>
    <submittedName>
        <fullName evidence="2">SPla/RYanodine receptor (SPRY) domain-containing protein</fullName>
    </submittedName>
</protein>
<evidence type="ECO:0000313" key="3">
    <source>
        <dbReference type="Proteomes" id="UP000325081"/>
    </source>
</evidence>
<organism evidence="2 3">
    <name type="scientific">Striga asiatica</name>
    <name type="common">Asiatic witchweed</name>
    <name type="synonym">Buchnera asiatica</name>
    <dbReference type="NCBI Taxonomy" id="4170"/>
    <lineage>
        <taxon>Eukaryota</taxon>
        <taxon>Viridiplantae</taxon>
        <taxon>Streptophyta</taxon>
        <taxon>Embryophyta</taxon>
        <taxon>Tracheophyta</taxon>
        <taxon>Spermatophyta</taxon>
        <taxon>Magnoliopsida</taxon>
        <taxon>eudicotyledons</taxon>
        <taxon>Gunneridae</taxon>
        <taxon>Pentapetalae</taxon>
        <taxon>asterids</taxon>
        <taxon>lamiids</taxon>
        <taxon>Lamiales</taxon>
        <taxon>Orobanchaceae</taxon>
        <taxon>Buchnereae</taxon>
        <taxon>Striga</taxon>
    </lineage>
</organism>
<accession>A0A5A7P0H1</accession>
<evidence type="ECO:0000256" key="1">
    <source>
        <dbReference type="SAM" id="Phobius"/>
    </source>
</evidence>
<dbReference type="Proteomes" id="UP000325081">
    <property type="component" value="Unassembled WGS sequence"/>
</dbReference>
<keyword evidence="1" id="KW-1133">Transmembrane helix</keyword>
<reference evidence="3" key="1">
    <citation type="journal article" date="2019" name="Curr. Biol.">
        <title>Genome Sequence of Striga asiatica Provides Insight into the Evolution of Plant Parasitism.</title>
        <authorList>
            <person name="Yoshida S."/>
            <person name="Kim S."/>
            <person name="Wafula E.K."/>
            <person name="Tanskanen J."/>
            <person name="Kim Y.M."/>
            <person name="Honaas L."/>
            <person name="Yang Z."/>
            <person name="Spallek T."/>
            <person name="Conn C.E."/>
            <person name="Ichihashi Y."/>
            <person name="Cheong K."/>
            <person name="Cui S."/>
            <person name="Der J.P."/>
            <person name="Gundlach H."/>
            <person name="Jiao Y."/>
            <person name="Hori C."/>
            <person name="Ishida J.K."/>
            <person name="Kasahara H."/>
            <person name="Kiba T."/>
            <person name="Kim M.S."/>
            <person name="Koo N."/>
            <person name="Laohavisit A."/>
            <person name="Lee Y.H."/>
            <person name="Lumba S."/>
            <person name="McCourt P."/>
            <person name="Mortimer J.C."/>
            <person name="Mutuku J.M."/>
            <person name="Nomura T."/>
            <person name="Sasaki-Sekimoto Y."/>
            <person name="Seto Y."/>
            <person name="Wang Y."/>
            <person name="Wakatake T."/>
            <person name="Sakakibara H."/>
            <person name="Demura T."/>
            <person name="Yamaguchi S."/>
            <person name="Yoneyama K."/>
            <person name="Manabe R.I."/>
            <person name="Nelson D.C."/>
            <person name="Schulman A.H."/>
            <person name="Timko M.P."/>
            <person name="dePamphilis C.W."/>
            <person name="Choi D."/>
            <person name="Shirasu K."/>
        </authorList>
    </citation>
    <scope>NUCLEOTIDE SEQUENCE [LARGE SCALE GENOMIC DNA]</scope>
    <source>
        <strain evidence="3">cv. UVA1</strain>
    </source>
</reference>
<keyword evidence="3" id="KW-1185">Reference proteome</keyword>
<sequence length="221" mass="25462">MASDFVSWKVFFLSTLFHAAPWQLYTPTTPVCLFIFHIFKRLGYKKQWGDREGGPGEWSHLAGQAFSIDRILPDIDRPTTDSSGRAVVLGRRMERMEHVPIRQHYFSKEDAVIGNRSYVDSIVAHTRNAAIISKVPGNRCIKRLMILPGELDPSPKPCPKRLQYTLHVHLHPIHPSQRQVAMQLIVKPVHVLGIHQTQTLNSYSIRLPSRLVFHNPFRQFR</sequence>
<feature type="non-terminal residue" evidence="2">
    <location>
        <position position="221"/>
    </location>
</feature>
<name>A0A5A7P0H1_STRAF</name>
<keyword evidence="2" id="KW-0675">Receptor</keyword>
<dbReference type="EMBL" id="BKCP01001002">
    <property type="protein sequence ID" value="GER26289.1"/>
    <property type="molecule type" value="Genomic_DNA"/>
</dbReference>
<keyword evidence="1" id="KW-0472">Membrane</keyword>
<evidence type="ECO:0000313" key="2">
    <source>
        <dbReference type="EMBL" id="GER26289.1"/>
    </source>
</evidence>
<dbReference type="AlphaFoldDB" id="A0A5A7P0H1"/>